<evidence type="ECO:0000259" key="1">
    <source>
        <dbReference type="Pfam" id="PF01863"/>
    </source>
</evidence>
<accession>A0A6M4YAB7</accession>
<sequence length="263" mass="30233">MNVPIRVKGDAQPQAPAPSFSFRYGDERIAFERVQRRQASGKVLIKVHPDCRVVVSAPRETADDAVLAAVKQRGRWIYEQLRDFRQQLEHVTPRQYISGESHYYLGKQYLLKVIKAPDSVQGVKMLRGKLEVSVRSLVTDSAKRAEKVQALLADWYKARAREVFARRLNAMLDQAIWVTERPPLRILTMQTQWGSCSPNGRITLNPHLVKAPRECIDYVILHELCHIAEHNHSEHFYRLMGQVMPGWEKTKAKLDGMANRLLT</sequence>
<dbReference type="RefSeq" id="WP_024946118.1">
    <property type="nucleotide sequence ID" value="NZ_CAWPJG010000001.1"/>
</dbReference>
<evidence type="ECO:0000313" key="2">
    <source>
        <dbReference type="EMBL" id="QJT22284.1"/>
    </source>
</evidence>
<evidence type="ECO:0000313" key="3">
    <source>
        <dbReference type="Proteomes" id="UP000501427"/>
    </source>
</evidence>
<feature type="domain" description="YgjP-like metallopeptidase" evidence="1">
    <location>
        <begin position="43"/>
        <end position="255"/>
    </location>
</feature>
<organism evidence="2 3">
    <name type="scientific">Aeromonas media</name>
    <dbReference type="NCBI Taxonomy" id="651"/>
    <lineage>
        <taxon>Bacteria</taxon>
        <taxon>Pseudomonadati</taxon>
        <taxon>Pseudomonadota</taxon>
        <taxon>Gammaproteobacteria</taxon>
        <taxon>Aeromonadales</taxon>
        <taxon>Aeromonadaceae</taxon>
        <taxon>Aeromonas</taxon>
    </lineage>
</organism>
<reference evidence="2 3" key="1">
    <citation type="submission" date="2019-03" db="EMBL/GenBank/DDBJ databases">
        <title>Novel transposon Tn6433 accelerates the dissemination of tet(E) in Aeromonas from aerobic biofilm under oxytetracycline stress.</title>
        <authorList>
            <person name="Shi Y."/>
            <person name="Tian Z."/>
            <person name="Zhang Y."/>
            <person name="Zhang H."/>
            <person name="Yang M."/>
        </authorList>
    </citation>
    <scope>NUCLEOTIDE SEQUENCE [LARGE SCALE GENOMIC DNA]</scope>
    <source>
        <strain evidence="2 3">T0.1-19</strain>
    </source>
</reference>
<dbReference type="EMBL" id="CP038441">
    <property type="protein sequence ID" value="QJT22284.1"/>
    <property type="molecule type" value="Genomic_DNA"/>
</dbReference>
<dbReference type="PANTHER" id="PTHR30399:SF1">
    <property type="entry name" value="UTP PYROPHOSPHATASE"/>
    <property type="match status" value="1"/>
</dbReference>
<name>A0A6M4YAB7_AERME</name>
<gene>
    <name evidence="2" type="ORF">E4184_13235</name>
</gene>
<dbReference type="InterPro" id="IPR002725">
    <property type="entry name" value="YgjP-like_metallopeptidase"/>
</dbReference>
<dbReference type="AlphaFoldDB" id="A0A6M4YAB7"/>
<dbReference type="Proteomes" id="UP000501427">
    <property type="component" value="Chromosome"/>
</dbReference>
<dbReference type="PANTHER" id="PTHR30399">
    <property type="entry name" value="UNCHARACTERIZED PROTEIN YGJP"/>
    <property type="match status" value="1"/>
</dbReference>
<dbReference type="Gene3D" id="3.30.2010.10">
    <property type="entry name" value="Metalloproteases ('zincins'), catalytic domain"/>
    <property type="match status" value="1"/>
</dbReference>
<dbReference type="Pfam" id="PF01863">
    <property type="entry name" value="YgjP-like"/>
    <property type="match status" value="1"/>
</dbReference>
<dbReference type="InterPro" id="IPR053136">
    <property type="entry name" value="UTP_pyrophosphatase-like"/>
</dbReference>
<dbReference type="CDD" id="cd07344">
    <property type="entry name" value="M48_yhfN_like"/>
    <property type="match status" value="1"/>
</dbReference>
<protein>
    <submittedName>
        <fullName evidence="2">M48 family peptidase</fullName>
    </submittedName>
</protein>
<proteinExistence type="predicted"/>